<name>A0A1S2VD83_9BACT</name>
<dbReference type="InterPro" id="IPR044516">
    <property type="entry name" value="UXS-like"/>
</dbReference>
<reference evidence="6 7" key="1">
    <citation type="submission" date="2016-10" db="EMBL/GenBank/DDBJ databases">
        <title>Arsenicibacter rosenii gen. nov., sp. nov., an efficient arsenic-methylating bacterium isolated from an arsenic-contaminated paddy soil.</title>
        <authorList>
            <person name="Huang K."/>
        </authorList>
    </citation>
    <scope>NUCLEOTIDE SEQUENCE [LARGE SCALE GENOMIC DNA]</scope>
    <source>
        <strain evidence="6 7">SM-1</strain>
    </source>
</reference>
<dbReference type="AlphaFoldDB" id="A0A1S2VD83"/>
<evidence type="ECO:0000313" key="6">
    <source>
        <dbReference type="EMBL" id="OIN56370.1"/>
    </source>
</evidence>
<dbReference type="InterPro" id="IPR001509">
    <property type="entry name" value="Epimerase_deHydtase"/>
</dbReference>
<keyword evidence="3" id="KW-0520">NAD</keyword>
<dbReference type="GO" id="GO:0048040">
    <property type="term" value="F:UDP-glucuronate decarboxylase activity"/>
    <property type="evidence" value="ECO:0007669"/>
    <property type="project" value="TreeGrafter"/>
</dbReference>
<keyword evidence="4" id="KW-0456">Lyase</keyword>
<dbReference type="InterPro" id="IPR036291">
    <property type="entry name" value="NAD(P)-bd_dom_sf"/>
</dbReference>
<accession>A0A1S2VD83</accession>
<dbReference type="EMBL" id="MORL01000024">
    <property type="protein sequence ID" value="OIN56370.1"/>
    <property type="molecule type" value="Genomic_DNA"/>
</dbReference>
<dbReference type="PANTHER" id="PTHR43078:SF6">
    <property type="entry name" value="UDP-GLUCURONIC ACID DECARBOXYLASE 1"/>
    <property type="match status" value="1"/>
</dbReference>
<sequence>MKQISEEDLLHVYNSTSSIWESLRNKRILLTGGTGFFGKWILHSFQYINNKLELNAQLYVLSRDPERFLLEFSVFQNRADIHFIQGDIIDYDYNINVEFHYIIHAATAASDAINKNSPLLMLDTITVGTRKLLDFARRQPLAGFLYVSSGAIYGKQPADIHYIKESDSYKLDINNYASAYAEGKRIAELYCSIYHQKFDLPIKIARCFAFVGPYLPLDTHFAIGNFIRNVLANEDIVIKSDGSTVRSYMYASDLAAWLWTILINGELNSPYNVGSDREISILELAKLIQRVASSSSNIQVLGSKLKSNFVDRYVPNVDKAKQVLMLNKVVSLEDAISKTIDFSR</sequence>
<organism evidence="6 7">
    <name type="scientific">Arsenicibacter rosenii</name>
    <dbReference type="NCBI Taxonomy" id="1750698"/>
    <lineage>
        <taxon>Bacteria</taxon>
        <taxon>Pseudomonadati</taxon>
        <taxon>Bacteroidota</taxon>
        <taxon>Cytophagia</taxon>
        <taxon>Cytophagales</taxon>
        <taxon>Spirosomataceae</taxon>
        <taxon>Arsenicibacter</taxon>
    </lineage>
</organism>
<dbReference type="Gene3D" id="3.40.50.720">
    <property type="entry name" value="NAD(P)-binding Rossmann-like Domain"/>
    <property type="match status" value="1"/>
</dbReference>
<evidence type="ECO:0000256" key="4">
    <source>
        <dbReference type="ARBA" id="ARBA00023239"/>
    </source>
</evidence>
<dbReference type="GO" id="GO:0070403">
    <property type="term" value="F:NAD+ binding"/>
    <property type="evidence" value="ECO:0007669"/>
    <property type="project" value="InterPro"/>
</dbReference>
<proteinExistence type="predicted"/>
<dbReference type="Proteomes" id="UP000181790">
    <property type="component" value="Unassembled WGS sequence"/>
</dbReference>
<evidence type="ECO:0000259" key="5">
    <source>
        <dbReference type="Pfam" id="PF01370"/>
    </source>
</evidence>
<dbReference type="PANTHER" id="PTHR43078">
    <property type="entry name" value="UDP-GLUCURONIC ACID DECARBOXYLASE-RELATED"/>
    <property type="match status" value="1"/>
</dbReference>
<comment type="cofactor">
    <cofactor evidence="1">
        <name>NAD(+)</name>
        <dbReference type="ChEBI" id="CHEBI:57540"/>
    </cofactor>
</comment>
<dbReference type="Pfam" id="PF01370">
    <property type="entry name" value="Epimerase"/>
    <property type="match status" value="1"/>
</dbReference>
<dbReference type="OrthoDB" id="1490291at2"/>
<comment type="caution">
    <text evidence="6">The sequence shown here is derived from an EMBL/GenBank/DDBJ whole genome shotgun (WGS) entry which is preliminary data.</text>
</comment>
<keyword evidence="2" id="KW-0210">Decarboxylase</keyword>
<feature type="domain" description="NAD-dependent epimerase/dehydratase" evidence="5">
    <location>
        <begin position="28"/>
        <end position="274"/>
    </location>
</feature>
<dbReference type="RefSeq" id="WP_071506042.1">
    <property type="nucleotide sequence ID" value="NZ_MORL01000024.1"/>
</dbReference>
<evidence type="ECO:0000256" key="2">
    <source>
        <dbReference type="ARBA" id="ARBA00022793"/>
    </source>
</evidence>
<protein>
    <recommendedName>
        <fullName evidence="5">NAD-dependent epimerase/dehydratase domain-containing protein</fullName>
    </recommendedName>
</protein>
<evidence type="ECO:0000256" key="3">
    <source>
        <dbReference type="ARBA" id="ARBA00023027"/>
    </source>
</evidence>
<evidence type="ECO:0000256" key="1">
    <source>
        <dbReference type="ARBA" id="ARBA00001911"/>
    </source>
</evidence>
<keyword evidence="7" id="KW-1185">Reference proteome</keyword>
<evidence type="ECO:0000313" key="7">
    <source>
        <dbReference type="Proteomes" id="UP000181790"/>
    </source>
</evidence>
<gene>
    <name evidence="6" type="ORF">BLX24_25415</name>
</gene>
<dbReference type="GO" id="GO:0042732">
    <property type="term" value="P:D-xylose metabolic process"/>
    <property type="evidence" value="ECO:0007669"/>
    <property type="project" value="InterPro"/>
</dbReference>
<dbReference type="GO" id="GO:0005737">
    <property type="term" value="C:cytoplasm"/>
    <property type="evidence" value="ECO:0007669"/>
    <property type="project" value="TreeGrafter"/>
</dbReference>
<dbReference type="SUPFAM" id="SSF51735">
    <property type="entry name" value="NAD(P)-binding Rossmann-fold domains"/>
    <property type="match status" value="1"/>
</dbReference>